<dbReference type="Pfam" id="PF00618">
    <property type="entry name" value="RasGEF_N"/>
    <property type="match status" value="1"/>
</dbReference>
<dbReference type="InterPro" id="IPR027417">
    <property type="entry name" value="P-loop_NTPase"/>
</dbReference>
<keyword evidence="1 2" id="KW-0344">Guanine-nucleotide releasing factor</keyword>
<dbReference type="Pfam" id="PF00617">
    <property type="entry name" value="RasGEF"/>
    <property type="match status" value="1"/>
</dbReference>
<evidence type="ECO:0000313" key="7">
    <source>
        <dbReference type="Proteomes" id="UP000192596"/>
    </source>
</evidence>
<protein>
    <recommendedName>
        <fullName evidence="8">Ras-GEF domain-containing protein</fullName>
    </recommendedName>
</protein>
<dbReference type="SMART" id="SM00229">
    <property type="entry name" value="RasGEFN"/>
    <property type="match status" value="1"/>
</dbReference>
<feature type="compositionally biased region" description="Basic and acidic residues" evidence="3">
    <location>
        <begin position="362"/>
        <end position="373"/>
    </location>
</feature>
<feature type="domain" description="Ras-GEF" evidence="4">
    <location>
        <begin position="666"/>
        <end position="912"/>
    </location>
</feature>
<reference evidence="7" key="1">
    <citation type="submission" date="2017-03" db="EMBL/GenBank/DDBJ databases">
        <title>Genomes of endolithic fungi from Antarctica.</title>
        <authorList>
            <person name="Coleine C."/>
            <person name="Masonjones S."/>
            <person name="Stajich J.E."/>
        </authorList>
    </citation>
    <scope>NUCLEOTIDE SEQUENCE [LARGE SCALE GENOMIC DNA]</scope>
    <source>
        <strain evidence="7">CCFEE 5527</strain>
    </source>
</reference>
<evidence type="ECO:0000256" key="2">
    <source>
        <dbReference type="PROSITE-ProRule" id="PRU00168"/>
    </source>
</evidence>
<dbReference type="OrthoDB" id="28357at2759"/>
<comment type="caution">
    <text evidence="6">The sequence shown here is derived from an EMBL/GenBank/DDBJ whole genome shotgun (WGS) entry which is preliminary data.</text>
</comment>
<dbReference type="PANTHER" id="PTHR23113">
    <property type="entry name" value="GUANINE NUCLEOTIDE EXCHANGE FACTOR"/>
    <property type="match status" value="1"/>
</dbReference>
<feature type="compositionally biased region" description="Polar residues" evidence="3">
    <location>
        <begin position="32"/>
        <end position="42"/>
    </location>
</feature>
<dbReference type="Proteomes" id="UP000192596">
    <property type="component" value="Unassembled WGS sequence"/>
</dbReference>
<keyword evidence="7" id="KW-1185">Reference proteome</keyword>
<gene>
    <name evidence="6" type="ORF">B0A48_06257</name>
</gene>
<dbReference type="InParanoid" id="A0A1V8TAE2"/>
<dbReference type="InterPro" id="IPR000651">
    <property type="entry name" value="Ras-like_Gua-exchang_fac_N"/>
</dbReference>
<dbReference type="AlphaFoldDB" id="A0A1V8TAE2"/>
<dbReference type="SUPFAM" id="SSF52540">
    <property type="entry name" value="P-loop containing nucleoside triphosphate hydrolases"/>
    <property type="match status" value="1"/>
</dbReference>
<evidence type="ECO:0000259" key="5">
    <source>
        <dbReference type="PROSITE" id="PS50212"/>
    </source>
</evidence>
<dbReference type="CDD" id="cd00882">
    <property type="entry name" value="Ras_like_GTPase"/>
    <property type="match status" value="1"/>
</dbReference>
<dbReference type="Gene3D" id="1.20.870.10">
    <property type="entry name" value="Son of sevenless (SoS) protein Chain: S domain 1"/>
    <property type="match status" value="1"/>
</dbReference>
<feature type="region of interest" description="Disordered" evidence="3">
    <location>
        <begin position="320"/>
        <end position="437"/>
    </location>
</feature>
<feature type="compositionally biased region" description="Polar residues" evidence="3">
    <location>
        <begin position="13"/>
        <end position="22"/>
    </location>
</feature>
<feature type="domain" description="N-terminal Ras-GEF" evidence="5">
    <location>
        <begin position="432"/>
        <end position="561"/>
    </location>
</feature>
<evidence type="ECO:0000313" key="6">
    <source>
        <dbReference type="EMBL" id="OQO08387.1"/>
    </source>
</evidence>
<dbReference type="CDD" id="cd06224">
    <property type="entry name" value="REM"/>
    <property type="match status" value="1"/>
</dbReference>
<dbReference type="GO" id="GO:0005886">
    <property type="term" value="C:plasma membrane"/>
    <property type="evidence" value="ECO:0007669"/>
    <property type="project" value="TreeGrafter"/>
</dbReference>
<proteinExistence type="predicted"/>
<dbReference type="PANTHER" id="PTHR23113:SF348">
    <property type="entry name" value="GUANYL-NUCLEOTIDE EXCHANGE FACTOR RASGEF, PUTATIVE (AFU_ORTHOLOGUE AFUA_1G04700)-RELATED"/>
    <property type="match status" value="1"/>
</dbReference>
<dbReference type="STRING" id="1507870.A0A1V8TAE2"/>
<evidence type="ECO:0000256" key="1">
    <source>
        <dbReference type="ARBA" id="ARBA00022658"/>
    </source>
</evidence>
<dbReference type="Gene3D" id="1.10.840.10">
    <property type="entry name" value="Ras guanine-nucleotide exchange factors catalytic domain"/>
    <property type="match status" value="1"/>
</dbReference>
<evidence type="ECO:0008006" key="8">
    <source>
        <dbReference type="Google" id="ProtNLM"/>
    </source>
</evidence>
<feature type="region of interest" description="Disordered" evidence="3">
    <location>
        <begin position="1"/>
        <end position="88"/>
    </location>
</feature>
<dbReference type="InterPro" id="IPR023578">
    <property type="entry name" value="Ras_GEF_dom_sf"/>
</dbReference>
<dbReference type="SUPFAM" id="SSF48366">
    <property type="entry name" value="Ras GEF"/>
    <property type="match status" value="1"/>
</dbReference>
<dbReference type="InterPro" id="IPR036964">
    <property type="entry name" value="RASGEF_cat_dom_sf"/>
</dbReference>
<dbReference type="Gene3D" id="3.40.50.300">
    <property type="entry name" value="P-loop containing nucleotide triphosphate hydrolases"/>
    <property type="match status" value="1"/>
</dbReference>
<evidence type="ECO:0000256" key="3">
    <source>
        <dbReference type="SAM" id="MobiDB-lite"/>
    </source>
</evidence>
<name>A0A1V8TAE2_9PEZI</name>
<feature type="compositionally biased region" description="Polar residues" evidence="3">
    <location>
        <begin position="326"/>
        <end position="338"/>
    </location>
</feature>
<feature type="compositionally biased region" description="Polar residues" evidence="3">
    <location>
        <begin position="404"/>
        <end position="413"/>
    </location>
</feature>
<evidence type="ECO:0000259" key="4">
    <source>
        <dbReference type="PROSITE" id="PS50009"/>
    </source>
</evidence>
<dbReference type="GO" id="GO:0005085">
    <property type="term" value="F:guanyl-nucleotide exchange factor activity"/>
    <property type="evidence" value="ECO:0007669"/>
    <property type="project" value="UniProtKB-KW"/>
</dbReference>
<dbReference type="InterPro" id="IPR001895">
    <property type="entry name" value="RASGEF_cat_dom"/>
</dbReference>
<sequence length="927" mass="103108">MSSGRDSRRGSRANNVAENSYKNSERRDKAKSTQYTGSSSRRSSLKPLEAGVESTAADLKRPALTSRTNSAPLVERRRGSGYDGGMPGMREEGEDAGINARVTGHRPPPVVTTRYSQYGQDEDEVAGVVGAVRQYEPFRSPDLAQPLTEINIAVVGAENVGKTTFMQRAMDLPMPASQRAIERQLPYDGTVYLVRLLEIPIDDVEIDEDDDAISWPQTIAERMMPKVDGVLTLYDVKDRSSVEYVPETLSAISKAPLPSILISCKCDTPIAEREVAPAKYEIAAKQQVGGLHTLQTSPSVPDSYRNAVFTMVKAVVHGANTDRSRASSTNRLRAQSNAIRPISPRPPAGHARASSEYAMSLNKDKAAHSRHDSSLAGYGHGRLRVPGEASEEPHNTFFLDGSETDSVSGSAESSYDDDKTPPARHGAAQPTPQLSENGATFDQLVDRLLAKPISKADEKFVVIFLALYRKFAAPGRLLEAVVDRYNALDQESLPAMMKTVARLRFLTVMDQWISHYPGDFAYQKTRRRVRMFIAKISTTSIYHVAGKEMSTGLESVHEDDDTNWACTDKDREAGTDNSDRWTMTSVASTLIDDENFIYPDNVSIGDDVSTTITAGADTIRSTSASSTTSSQLMQNVEAAQRQAHSFVPRPTHALTKIDWRMLMEYPDETIAKELTRIDWIMFSSIRPRDLVRHVSLKANSTHKWKNLVNVDRMIAHFNHLAAWVKNYILLRDKPKHRALMLEKMMKVARKLRELNNYNAVGAFIAGIRSSSVGRLQATRDLIPASAGKDWSSLEILMSPSRSHGAYRTAWENSASERIPYIPLHRRDLVSAEEGNKTFLGDENGADSERRINWRKFEVMGEVIVSLQRAQGVSYRGLSTPHSGEQIRKLVLEGRITNEEEELYERSVLLEPTNGQTGSKIKDFFRGR</sequence>
<dbReference type="EMBL" id="NAJO01000012">
    <property type="protein sequence ID" value="OQO08387.1"/>
    <property type="molecule type" value="Genomic_DNA"/>
</dbReference>
<dbReference type="InterPro" id="IPR008937">
    <property type="entry name" value="Ras-like_GEF"/>
</dbReference>
<accession>A0A1V8TAE2</accession>
<dbReference type="SMART" id="SM00147">
    <property type="entry name" value="RasGEF"/>
    <property type="match status" value="1"/>
</dbReference>
<dbReference type="GO" id="GO:0007265">
    <property type="term" value="P:Ras protein signal transduction"/>
    <property type="evidence" value="ECO:0007669"/>
    <property type="project" value="TreeGrafter"/>
</dbReference>
<dbReference type="PROSITE" id="PS50212">
    <property type="entry name" value="RASGEF_NTER"/>
    <property type="match status" value="1"/>
</dbReference>
<organism evidence="6 7">
    <name type="scientific">Cryoendolithus antarcticus</name>
    <dbReference type="NCBI Taxonomy" id="1507870"/>
    <lineage>
        <taxon>Eukaryota</taxon>
        <taxon>Fungi</taxon>
        <taxon>Dikarya</taxon>
        <taxon>Ascomycota</taxon>
        <taxon>Pezizomycotina</taxon>
        <taxon>Dothideomycetes</taxon>
        <taxon>Dothideomycetidae</taxon>
        <taxon>Cladosporiales</taxon>
        <taxon>Cladosporiaceae</taxon>
        <taxon>Cryoendolithus</taxon>
    </lineage>
</organism>
<dbReference type="PROSITE" id="PS50009">
    <property type="entry name" value="RASGEF_CAT"/>
    <property type="match status" value="1"/>
</dbReference>